<evidence type="ECO:0000259" key="4">
    <source>
        <dbReference type="PROSITE" id="PS51118"/>
    </source>
</evidence>
<dbReference type="PANTHER" id="PTHR33204:SF29">
    <property type="entry name" value="TRANSCRIPTIONAL REGULATOR"/>
    <property type="match status" value="1"/>
</dbReference>
<dbReference type="Gene3D" id="1.10.10.10">
    <property type="entry name" value="Winged helix-like DNA-binding domain superfamily/Winged helix DNA-binding domain"/>
    <property type="match status" value="1"/>
</dbReference>
<dbReference type="Pfam" id="PF01638">
    <property type="entry name" value="HxlR"/>
    <property type="match status" value="1"/>
</dbReference>
<evidence type="ECO:0000256" key="3">
    <source>
        <dbReference type="ARBA" id="ARBA00023163"/>
    </source>
</evidence>
<evidence type="ECO:0000256" key="1">
    <source>
        <dbReference type="ARBA" id="ARBA00023015"/>
    </source>
</evidence>
<keyword evidence="6" id="KW-1185">Reference proteome</keyword>
<dbReference type="PROSITE" id="PS51118">
    <property type="entry name" value="HTH_HXLR"/>
    <property type="match status" value="1"/>
</dbReference>
<comment type="caution">
    <text evidence="5">The sequence shown here is derived from an EMBL/GenBank/DDBJ whole genome shotgun (WGS) entry which is preliminary data.</text>
</comment>
<protein>
    <recommendedName>
        <fullName evidence="4">HTH hxlR-type domain-containing protein</fullName>
    </recommendedName>
</protein>
<feature type="domain" description="HTH hxlR-type" evidence="4">
    <location>
        <begin position="36"/>
        <end position="135"/>
    </location>
</feature>
<reference evidence="5 6" key="1">
    <citation type="submission" date="2011-11" db="EMBL/GenBank/DDBJ databases">
        <title>The Genome Sequence of Dialister succinatiphilus YIT 11850.</title>
        <authorList>
            <consortium name="The Broad Institute Genome Sequencing Platform"/>
            <person name="Earl A."/>
            <person name="Ward D."/>
            <person name="Feldgarden M."/>
            <person name="Gevers D."/>
            <person name="Morotomi M."/>
            <person name="Young S.K."/>
            <person name="Zeng Q."/>
            <person name="Gargeya S."/>
            <person name="Fitzgerald M."/>
            <person name="Haas B."/>
            <person name="Abouelleil A."/>
            <person name="Alvarado L."/>
            <person name="Arachchi H.M."/>
            <person name="Berlin A."/>
            <person name="Brown A."/>
            <person name="Chapman S.B."/>
            <person name="Dunbar C."/>
            <person name="Gearin G."/>
            <person name="Goldberg J."/>
            <person name="Griggs A."/>
            <person name="Gujja S."/>
            <person name="Heiman D."/>
            <person name="Howarth C."/>
            <person name="Lui A."/>
            <person name="MacDonald P.J.P."/>
            <person name="Montmayeur A."/>
            <person name="Murphy C."/>
            <person name="Neiman D."/>
            <person name="Pearson M."/>
            <person name="Priest M."/>
            <person name="Roberts A."/>
            <person name="Saif S."/>
            <person name="Shea T."/>
            <person name="Sisk P."/>
            <person name="Stolte C."/>
            <person name="Sykes S."/>
            <person name="Wortman J."/>
            <person name="Nusbaum C."/>
            <person name="Birren B."/>
        </authorList>
    </citation>
    <scope>NUCLEOTIDE SEQUENCE [LARGE SCALE GENOMIC DNA]</scope>
    <source>
        <strain evidence="5 6">YIT 11850</strain>
    </source>
</reference>
<sequence length="137" mass="15860">MPSDNASQKNSDQNYMSYEEYLQKVKTGILTDSGNCPVTPLLKMLQGKWKTQVLYEFCIYDTVRFGVLKKDLTGITNTMLTKTLRELEAHGLITRRQFNEIPPHVEYSFSPMGRDLLPVFYAIMCWGFKHEKDLPKS</sequence>
<accession>H1D265</accession>
<evidence type="ECO:0000313" key="6">
    <source>
        <dbReference type="Proteomes" id="UP000003277"/>
    </source>
</evidence>
<dbReference type="InterPro" id="IPR036390">
    <property type="entry name" value="WH_DNA-bd_sf"/>
</dbReference>
<dbReference type="PANTHER" id="PTHR33204">
    <property type="entry name" value="TRANSCRIPTIONAL REGULATOR, MARR FAMILY"/>
    <property type="match status" value="1"/>
</dbReference>
<dbReference type="HOGENOM" id="CLU_111585_5_2_9"/>
<evidence type="ECO:0000256" key="2">
    <source>
        <dbReference type="ARBA" id="ARBA00023125"/>
    </source>
</evidence>
<dbReference type="InterPro" id="IPR036388">
    <property type="entry name" value="WH-like_DNA-bd_sf"/>
</dbReference>
<dbReference type="AlphaFoldDB" id="H1D265"/>
<keyword evidence="3" id="KW-0804">Transcription</keyword>
<dbReference type="PATRIC" id="fig|742743.3.peg.1729"/>
<dbReference type="InterPro" id="IPR002577">
    <property type="entry name" value="HTH_HxlR"/>
</dbReference>
<evidence type="ECO:0000313" key="5">
    <source>
        <dbReference type="EMBL" id="EHO62413.1"/>
    </source>
</evidence>
<dbReference type="SUPFAM" id="SSF46785">
    <property type="entry name" value="Winged helix' DNA-binding domain"/>
    <property type="match status" value="1"/>
</dbReference>
<proteinExistence type="predicted"/>
<keyword evidence="2" id="KW-0238">DNA-binding</keyword>
<dbReference type="EMBL" id="ADLT01000053">
    <property type="protein sequence ID" value="EHO62413.1"/>
    <property type="molecule type" value="Genomic_DNA"/>
</dbReference>
<keyword evidence="1" id="KW-0805">Transcription regulation</keyword>
<gene>
    <name evidence="5" type="ORF">HMPREF9453_01703</name>
</gene>
<dbReference type="GO" id="GO:0003677">
    <property type="term" value="F:DNA binding"/>
    <property type="evidence" value="ECO:0007669"/>
    <property type="project" value="UniProtKB-KW"/>
</dbReference>
<dbReference type="eggNOG" id="COG1733">
    <property type="taxonomic scope" value="Bacteria"/>
</dbReference>
<dbReference type="Proteomes" id="UP000003277">
    <property type="component" value="Unassembled WGS sequence"/>
</dbReference>
<organism evidence="5 6">
    <name type="scientific">Dialister succinatiphilus YIT 11850</name>
    <dbReference type="NCBI Taxonomy" id="742743"/>
    <lineage>
        <taxon>Bacteria</taxon>
        <taxon>Bacillati</taxon>
        <taxon>Bacillota</taxon>
        <taxon>Negativicutes</taxon>
        <taxon>Veillonellales</taxon>
        <taxon>Veillonellaceae</taxon>
        <taxon>Dialister</taxon>
    </lineage>
</organism>
<name>H1D265_9FIRM</name>